<feature type="transmembrane region" description="Helical" evidence="1">
    <location>
        <begin position="81"/>
        <end position="107"/>
    </location>
</feature>
<dbReference type="HOGENOM" id="CLU_1966542_0_0_14"/>
<feature type="transmembrane region" description="Helical" evidence="1">
    <location>
        <begin position="6"/>
        <end position="27"/>
    </location>
</feature>
<feature type="transmembrane region" description="Helical" evidence="1">
    <location>
        <begin position="39"/>
        <end position="69"/>
    </location>
</feature>
<evidence type="ECO:0000256" key="1">
    <source>
        <dbReference type="SAM" id="Phobius"/>
    </source>
</evidence>
<dbReference type="Proteomes" id="UP000019450">
    <property type="component" value="Chromosome"/>
</dbReference>
<dbReference type="AlphaFoldDB" id="W8GIU4"/>
<dbReference type="KEGG" id="hcr:X271_00045"/>
<accession>W8GIU4</accession>
<name>W8GIU4_9MOLU</name>
<dbReference type="EMBL" id="CP006932">
    <property type="protein sequence ID" value="AHK22162.1"/>
    <property type="molecule type" value="Genomic_DNA"/>
</dbReference>
<sequence>MNINTGWFLFVFFLIILIAQYTISLAFNIKIFKIKRNRYVSAAIYGVYATFISSITVPLIAWIAIYWSTPEGTTDIDISEALLITCIGALGNAIGSFLSIMSIPLIFKKELKREKDLKSFNNIEKEN</sequence>
<proteinExistence type="predicted"/>
<keyword evidence="3" id="KW-1185">Reference proteome</keyword>
<protein>
    <submittedName>
        <fullName evidence="2">Uncharacterized protein</fullName>
    </submittedName>
</protein>
<evidence type="ECO:0000313" key="3">
    <source>
        <dbReference type="Proteomes" id="UP000019450"/>
    </source>
</evidence>
<evidence type="ECO:0000313" key="2">
    <source>
        <dbReference type="EMBL" id="AHK22162.1"/>
    </source>
</evidence>
<keyword evidence="1" id="KW-0812">Transmembrane</keyword>
<keyword evidence="1" id="KW-1133">Transmembrane helix</keyword>
<keyword evidence="1" id="KW-0472">Membrane</keyword>
<dbReference type="RefSeq" id="WP_025208463.1">
    <property type="nucleotide sequence ID" value="NZ_CP006932.1"/>
</dbReference>
<reference evidence="2 3" key="1">
    <citation type="journal article" date="2014" name="Genome Biol. Evol.">
        <title>Phylogenomics of "Candidatus Hepatoplasma crinochetorum," a Lineage of Mollicutes Associated with Noninsect Arthropods.</title>
        <authorList>
            <person name="Leclercq S."/>
            <person name="Dittmer J."/>
            <person name="Bouchon D."/>
            <person name="Cordaux R."/>
        </authorList>
    </citation>
    <scope>NUCLEOTIDE SEQUENCE [LARGE SCALE GENOMIC DNA]</scope>
    <source>
        <strain evidence="2 3">Av</strain>
    </source>
</reference>
<gene>
    <name evidence="2" type="ORF">X271_00045</name>
</gene>
<organism evidence="2 3">
    <name type="scientific">Candidatus Hepatoplasma crinochetorum Av</name>
    <dbReference type="NCBI Taxonomy" id="1427984"/>
    <lineage>
        <taxon>Bacteria</taxon>
        <taxon>Bacillati</taxon>
        <taxon>Mycoplasmatota</taxon>
        <taxon>Mollicutes</taxon>
        <taxon>Candidatus Hepatoplasmataceae</taxon>
        <taxon>Candidatus Hepatoplasma</taxon>
    </lineage>
</organism>
<dbReference type="STRING" id="1427984.X271_00045"/>